<name>A0AA42CJD3_9PROT</name>
<dbReference type="Pfam" id="PF05545">
    <property type="entry name" value="FixQ"/>
    <property type="match status" value="1"/>
</dbReference>
<keyword evidence="1" id="KW-1133">Transmembrane helix</keyword>
<accession>A0AA42CJD3</accession>
<dbReference type="AlphaFoldDB" id="A0AA42CJD3"/>
<evidence type="ECO:0000256" key="1">
    <source>
        <dbReference type="SAM" id="Phobius"/>
    </source>
</evidence>
<organism evidence="2 3">
    <name type="scientific">Limobrevibacterium gyesilva</name>
    <dbReference type="NCBI Taxonomy" id="2991712"/>
    <lineage>
        <taxon>Bacteria</taxon>
        <taxon>Pseudomonadati</taxon>
        <taxon>Pseudomonadota</taxon>
        <taxon>Alphaproteobacteria</taxon>
        <taxon>Acetobacterales</taxon>
        <taxon>Acetobacteraceae</taxon>
        <taxon>Limobrevibacterium</taxon>
    </lineage>
</organism>
<dbReference type="Proteomes" id="UP001165679">
    <property type="component" value="Unassembled WGS sequence"/>
</dbReference>
<dbReference type="RefSeq" id="WP_264715598.1">
    <property type="nucleotide sequence ID" value="NZ_JAPDNT010000024.1"/>
</dbReference>
<evidence type="ECO:0000313" key="2">
    <source>
        <dbReference type="EMBL" id="MCW3476765.1"/>
    </source>
</evidence>
<keyword evidence="1" id="KW-0812">Transmembrane</keyword>
<keyword evidence="3" id="KW-1185">Reference proteome</keyword>
<dbReference type="InterPro" id="IPR008621">
    <property type="entry name" value="Cbb3-typ_cyt_oxidase_comp"/>
</dbReference>
<gene>
    <name evidence="2" type="ORF">OL599_19550</name>
</gene>
<proteinExistence type="predicted"/>
<keyword evidence="1" id="KW-0472">Membrane</keyword>
<reference evidence="2" key="2">
    <citation type="submission" date="2022-10" db="EMBL/GenBank/DDBJ databases">
        <authorList>
            <person name="Trinh H.N."/>
        </authorList>
    </citation>
    <scope>NUCLEOTIDE SEQUENCE</scope>
    <source>
        <strain evidence="2">RN2-1</strain>
    </source>
</reference>
<comment type="caution">
    <text evidence="2">The sequence shown here is derived from an EMBL/GenBank/DDBJ whole genome shotgun (WGS) entry which is preliminary data.</text>
</comment>
<reference evidence="2" key="1">
    <citation type="submission" date="2022-09" db="EMBL/GenBank/DDBJ databases">
        <title>Rhodovastum sp. nov. RN2-1 isolated from soil in Seongnam, South Korea.</title>
        <authorList>
            <person name="Le N.T."/>
        </authorList>
    </citation>
    <scope>NUCLEOTIDE SEQUENCE</scope>
    <source>
        <strain evidence="2">RN2-1</strain>
    </source>
</reference>
<protein>
    <submittedName>
        <fullName evidence="2">Cbb3-type cytochrome c oxidase subunit 3</fullName>
    </submittedName>
</protein>
<feature type="transmembrane region" description="Helical" evidence="1">
    <location>
        <begin position="12"/>
        <end position="32"/>
    </location>
</feature>
<evidence type="ECO:0000313" key="3">
    <source>
        <dbReference type="Proteomes" id="UP001165679"/>
    </source>
</evidence>
<sequence>MHDFLEILLWLRHHSVVVMLTVFVLMLISLYLPGRRMRFERDARIPLEDDR</sequence>
<dbReference type="EMBL" id="JAPDNT010000024">
    <property type="protein sequence ID" value="MCW3476765.1"/>
    <property type="molecule type" value="Genomic_DNA"/>
</dbReference>